<name>A0A5B7SRT7_9FLAO</name>
<keyword evidence="1" id="KW-0472">Membrane</keyword>
<keyword evidence="1" id="KW-0812">Transmembrane</keyword>
<dbReference type="RefSeq" id="WP_138851962.1">
    <property type="nucleotide sequence ID" value="NZ_CP040710.1"/>
</dbReference>
<organism evidence="2 3">
    <name type="scientific">Aggregatimonas sangjinii</name>
    <dbReference type="NCBI Taxonomy" id="2583587"/>
    <lineage>
        <taxon>Bacteria</taxon>
        <taxon>Pseudomonadati</taxon>
        <taxon>Bacteroidota</taxon>
        <taxon>Flavobacteriia</taxon>
        <taxon>Flavobacteriales</taxon>
        <taxon>Flavobacteriaceae</taxon>
        <taxon>Aggregatimonas</taxon>
    </lineage>
</organism>
<protein>
    <submittedName>
        <fullName evidence="2">Uncharacterized protein</fullName>
    </submittedName>
</protein>
<accession>A0A5B7SRT7</accession>
<dbReference type="KEGG" id="asag:FGM00_05650"/>
<dbReference type="EMBL" id="CP040710">
    <property type="protein sequence ID" value="QCW99609.1"/>
    <property type="molecule type" value="Genomic_DNA"/>
</dbReference>
<evidence type="ECO:0000313" key="2">
    <source>
        <dbReference type="EMBL" id="QCW99609.1"/>
    </source>
</evidence>
<sequence>MTRIKYLLKYEPSTQKEILSENGLVKFNNVSAKIEMALRKRGFHISKFEDGLKFTKPPVFTTHSGINFFEAFKIIRSGTFIFKESGNHEIDIVCETESKHLLLNALAIGISFCLLTFFFEETSAKIAFLVLGLFCTITMIVVGLSFIKNEINGIVAEGLY</sequence>
<feature type="transmembrane region" description="Helical" evidence="1">
    <location>
        <begin position="126"/>
        <end position="147"/>
    </location>
</feature>
<evidence type="ECO:0000256" key="1">
    <source>
        <dbReference type="SAM" id="Phobius"/>
    </source>
</evidence>
<reference evidence="2 3" key="1">
    <citation type="submission" date="2019-05" db="EMBL/GenBank/DDBJ databases">
        <title>Genome sequencing of F202Z8.</title>
        <authorList>
            <person name="Kwon Y.M."/>
        </authorList>
    </citation>
    <scope>NUCLEOTIDE SEQUENCE [LARGE SCALE GENOMIC DNA]</scope>
    <source>
        <strain evidence="2 3">F202Z8</strain>
    </source>
</reference>
<dbReference type="Proteomes" id="UP000310017">
    <property type="component" value="Chromosome"/>
</dbReference>
<keyword evidence="1" id="KW-1133">Transmembrane helix</keyword>
<feature type="transmembrane region" description="Helical" evidence="1">
    <location>
        <begin position="101"/>
        <end position="120"/>
    </location>
</feature>
<gene>
    <name evidence="2" type="ORF">FGM00_05650</name>
</gene>
<keyword evidence="3" id="KW-1185">Reference proteome</keyword>
<dbReference type="AlphaFoldDB" id="A0A5B7SRT7"/>
<evidence type="ECO:0000313" key="3">
    <source>
        <dbReference type="Proteomes" id="UP000310017"/>
    </source>
</evidence>
<proteinExistence type="predicted"/>